<organism evidence="4">
    <name type="scientific">marine sediment metagenome</name>
    <dbReference type="NCBI Taxonomy" id="412755"/>
    <lineage>
        <taxon>unclassified sequences</taxon>
        <taxon>metagenomes</taxon>
        <taxon>ecological metagenomes</taxon>
    </lineage>
</organism>
<reference evidence="4" key="1">
    <citation type="journal article" date="2014" name="Front. Microbiol.">
        <title>High frequency of phylogenetically diverse reductive dehalogenase-homologous genes in deep subseafloor sedimentary metagenomes.</title>
        <authorList>
            <person name="Kawai M."/>
            <person name="Futagami T."/>
            <person name="Toyoda A."/>
            <person name="Takaki Y."/>
            <person name="Nishi S."/>
            <person name="Hori S."/>
            <person name="Arai W."/>
            <person name="Tsubouchi T."/>
            <person name="Morono Y."/>
            <person name="Uchiyama I."/>
            <person name="Ito T."/>
            <person name="Fujiyama A."/>
            <person name="Inagaki F."/>
            <person name="Takami H."/>
        </authorList>
    </citation>
    <scope>NUCLEOTIDE SEQUENCE</scope>
    <source>
        <strain evidence="4">Expedition CK06-06</strain>
    </source>
</reference>
<feature type="non-terminal residue" evidence="4">
    <location>
        <position position="1"/>
    </location>
</feature>
<dbReference type="PANTHER" id="PTHR30036">
    <property type="entry name" value="D-XYLOSE-BINDING PERIPLASMIC PROTEIN"/>
    <property type="match status" value="1"/>
</dbReference>
<dbReference type="GO" id="GO:0030288">
    <property type="term" value="C:outer membrane-bounded periplasmic space"/>
    <property type="evidence" value="ECO:0007669"/>
    <property type="project" value="TreeGrafter"/>
</dbReference>
<comment type="similarity">
    <text evidence="2">Belongs to the bacterial solute-binding protein 2 family.</text>
</comment>
<dbReference type="InterPro" id="IPR025997">
    <property type="entry name" value="SBP_2_dom"/>
</dbReference>
<proteinExistence type="inferred from homology"/>
<dbReference type="PANTHER" id="PTHR30036:SF7">
    <property type="entry name" value="ABC TRANSPORTER PERIPLASMIC-BINDING PROTEIN YPHF"/>
    <property type="match status" value="1"/>
</dbReference>
<dbReference type="EMBL" id="BARU01045306">
    <property type="protein sequence ID" value="GAH92029.1"/>
    <property type="molecule type" value="Genomic_DNA"/>
</dbReference>
<sequence>AVLENLLETGIDGVSIFIPEPGLMDSVIAKYLDKGIPVIIQNTGAEDAKRLGLPYVGKENYLGGLEWGEKIVEVLGGSEEAKDKQVLFMTEAPGQSSLEERLKGAKEILDEVGVIHETIDVTTDREKAYGNIESAYTANPEIVGLFSTDTTGT</sequence>
<comment type="subcellular location">
    <subcellularLocation>
        <location evidence="1">Cell envelope</location>
    </subcellularLocation>
</comment>
<evidence type="ECO:0000259" key="3">
    <source>
        <dbReference type="Pfam" id="PF13407"/>
    </source>
</evidence>
<feature type="non-terminal residue" evidence="4">
    <location>
        <position position="153"/>
    </location>
</feature>
<dbReference type="AlphaFoldDB" id="X1KPF3"/>
<feature type="domain" description="Periplasmic binding protein" evidence="3">
    <location>
        <begin position="2"/>
        <end position="152"/>
    </location>
</feature>
<gene>
    <name evidence="4" type="ORF">S03H2_68799</name>
</gene>
<comment type="caution">
    <text evidence="4">The sequence shown here is derived from an EMBL/GenBank/DDBJ whole genome shotgun (WGS) entry which is preliminary data.</text>
</comment>
<name>X1KPF3_9ZZZZ</name>
<dbReference type="Gene3D" id="3.40.50.2300">
    <property type="match status" value="2"/>
</dbReference>
<dbReference type="Pfam" id="PF13407">
    <property type="entry name" value="Peripla_BP_4"/>
    <property type="match status" value="1"/>
</dbReference>
<dbReference type="InterPro" id="IPR050555">
    <property type="entry name" value="Bact_Solute-Bind_Prot2"/>
</dbReference>
<evidence type="ECO:0000256" key="1">
    <source>
        <dbReference type="ARBA" id="ARBA00004196"/>
    </source>
</evidence>
<evidence type="ECO:0000313" key="4">
    <source>
        <dbReference type="EMBL" id="GAH92029.1"/>
    </source>
</evidence>
<protein>
    <recommendedName>
        <fullName evidence="3">Periplasmic binding protein domain-containing protein</fullName>
    </recommendedName>
</protein>
<dbReference type="SUPFAM" id="SSF53822">
    <property type="entry name" value="Periplasmic binding protein-like I"/>
    <property type="match status" value="1"/>
</dbReference>
<evidence type="ECO:0000256" key="2">
    <source>
        <dbReference type="ARBA" id="ARBA00007639"/>
    </source>
</evidence>
<dbReference type="InterPro" id="IPR028082">
    <property type="entry name" value="Peripla_BP_I"/>
</dbReference>
<accession>X1KPF3</accession>
<dbReference type="GO" id="GO:0030246">
    <property type="term" value="F:carbohydrate binding"/>
    <property type="evidence" value="ECO:0007669"/>
    <property type="project" value="TreeGrafter"/>
</dbReference>